<feature type="domain" description="CCHC-type" evidence="7">
    <location>
        <begin position="389"/>
        <end position="403"/>
    </location>
</feature>
<dbReference type="InParanoid" id="A0A0D0E7Y7"/>
<evidence type="ECO:0000256" key="1">
    <source>
        <dbReference type="ARBA" id="ARBA00022664"/>
    </source>
</evidence>
<protein>
    <recommendedName>
        <fullName evidence="7">CCHC-type domain-containing protein</fullName>
    </recommendedName>
</protein>
<dbReference type="CDD" id="cd07380">
    <property type="entry name" value="MPP_CWF19_N"/>
    <property type="match status" value="1"/>
</dbReference>
<dbReference type="PROSITE" id="PS50158">
    <property type="entry name" value="ZF_CCHC"/>
    <property type="match status" value="1"/>
</dbReference>
<dbReference type="GO" id="GO:0071014">
    <property type="term" value="C:post-mRNA release spliceosomal complex"/>
    <property type="evidence" value="ECO:0007669"/>
    <property type="project" value="TreeGrafter"/>
</dbReference>
<gene>
    <name evidence="8" type="ORF">PAXRUDRAFT_824274</name>
</gene>
<dbReference type="InterPro" id="IPR001878">
    <property type="entry name" value="Znf_CCHC"/>
</dbReference>
<dbReference type="SMART" id="SM00343">
    <property type="entry name" value="ZnF_C2HC"/>
    <property type="match status" value="3"/>
</dbReference>
<dbReference type="EMBL" id="KN824907">
    <property type="protein sequence ID" value="KIK98089.1"/>
    <property type="molecule type" value="Genomic_DNA"/>
</dbReference>
<dbReference type="STRING" id="930991.A0A0D0E7Y7"/>
<dbReference type="Pfam" id="PF04677">
    <property type="entry name" value="CwfJ_C_1"/>
    <property type="match status" value="1"/>
</dbReference>
<feature type="compositionally biased region" description="Low complexity" evidence="6">
    <location>
        <begin position="222"/>
        <end position="232"/>
    </location>
</feature>
<dbReference type="SUPFAM" id="SSF57756">
    <property type="entry name" value="Retrovirus zinc finger-like domains"/>
    <property type="match status" value="1"/>
</dbReference>
<keyword evidence="9" id="KW-1185">Reference proteome</keyword>
<dbReference type="AlphaFoldDB" id="A0A0D0E7Y7"/>
<dbReference type="FunCoup" id="A0A0D0E7Y7">
    <property type="interactions" value="966"/>
</dbReference>
<dbReference type="GO" id="GO:0008270">
    <property type="term" value="F:zinc ion binding"/>
    <property type="evidence" value="ECO:0007669"/>
    <property type="project" value="UniProtKB-KW"/>
</dbReference>
<dbReference type="GO" id="GO:0061632">
    <property type="term" value="F:RNA lariat debranching enzyme activator activity"/>
    <property type="evidence" value="ECO:0007669"/>
    <property type="project" value="TreeGrafter"/>
</dbReference>
<keyword evidence="2" id="KW-0479">Metal-binding</keyword>
<dbReference type="InterPro" id="IPR006768">
    <property type="entry name" value="Cwf19-like_C_dom-1"/>
</dbReference>
<keyword evidence="1" id="KW-0507">mRNA processing</keyword>
<evidence type="ECO:0000256" key="4">
    <source>
        <dbReference type="ARBA" id="ARBA00022833"/>
    </source>
</evidence>
<dbReference type="InterPro" id="IPR006767">
    <property type="entry name" value="Cwf19-like_C_dom-2"/>
</dbReference>
<evidence type="ECO:0000256" key="2">
    <source>
        <dbReference type="ARBA" id="ARBA00022723"/>
    </source>
</evidence>
<dbReference type="InterPro" id="IPR036265">
    <property type="entry name" value="HIT-like_sf"/>
</dbReference>
<reference evidence="8 9" key="1">
    <citation type="submission" date="2014-04" db="EMBL/GenBank/DDBJ databases">
        <authorList>
            <consortium name="DOE Joint Genome Institute"/>
            <person name="Kuo A."/>
            <person name="Kohler A."/>
            <person name="Jargeat P."/>
            <person name="Nagy L.G."/>
            <person name="Floudas D."/>
            <person name="Copeland A."/>
            <person name="Barry K.W."/>
            <person name="Cichocki N."/>
            <person name="Veneault-Fourrey C."/>
            <person name="LaButti K."/>
            <person name="Lindquist E.A."/>
            <person name="Lipzen A."/>
            <person name="Lundell T."/>
            <person name="Morin E."/>
            <person name="Murat C."/>
            <person name="Sun H."/>
            <person name="Tunlid A."/>
            <person name="Henrissat B."/>
            <person name="Grigoriev I.V."/>
            <person name="Hibbett D.S."/>
            <person name="Martin F."/>
            <person name="Nordberg H.P."/>
            <person name="Cantor M.N."/>
            <person name="Hua S.X."/>
        </authorList>
    </citation>
    <scope>NUCLEOTIDE SEQUENCE [LARGE SCALE GENOMIC DNA]</scope>
    <source>
        <strain evidence="8 9">Ve08.2h10</strain>
    </source>
</reference>
<evidence type="ECO:0000256" key="6">
    <source>
        <dbReference type="SAM" id="MobiDB-lite"/>
    </source>
</evidence>
<dbReference type="PANTHER" id="PTHR12072:SF4">
    <property type="entry name" value="CWF19-LIKE PROTEIN 1"/>
    <property type="match status" value="1"/>
</dbReference>
<evidence type="ECO:0000313" key="8">
    <source>
        <dbReference type="EMBL" id="KIK98089.1"/>
    </source>
</evidence>
<evidence type="ECO:0000313" key="9">
    <source>
        <dbReference type="Proteomes" id="UP000054538"/>
    </source>
</evidence>
<name>A0A0D0E7Y7_9AGAM</name>
<proteinExistence type="predicted"/>
<evidence type="ECO:0000256" key="5">
    <source>
        <dbReference type="PROSITE-ProRule" id="PRU00047"/>
    </source>
</evidence>
<dbReference type="Pfam" id="PF13696">
    <property type="entry name" value="zf-CCHC_2"/>
    <property type="match status" value="2"/>
</dbReference>
<dbReference type="PANTHER" id="PTHR12072">
    <property type="entry name" value="CWF19, CELL CYCLE CONTROL PROTEIN"/>
    <property type="match status" value="1"/>
</dbReference>
<dbReference type="SUPFAM" id="SSF54197">
    <property type="entry name" value="HIT-like"/>
    <property type="match status" value="1"/>
</dbReference>
<dbReference type="InterPro" id="IPR040194">
    <property type="entry name" value="Cwf19-like"/>
</dbReference>
<accession>A0A0D0E7Y7</accession>
<dbReference type="InterPro" id="IPR025829">
    <property type="entry name" value="Zn_knuckle_CX2CX3GHX4C"/>
</dbReference>
<sequence length="689" mass="75240">MASTSMLSNTTQSTTGVKILTVGSAVGSIRDLFAKIRAIDTKHGKFDCVLCLGDFFGPLQEHSAYTKDDQNEALQLLDGTIEAPLKCYIMQGENPLPEPVIEKYAKTGGELCKDVFLLNKSGVMTTPHGLRITCLGGIYHSGIYGSSEGPPGFASPFYTTHTVERLLSNTLIKSSNRGNGKNYGSLAAIRDAASTSQLVDILISSDWPASITSHSDTPLPSPEFGSSGSPPLDEIIRKTKPRYHFAGGGGRPPKFWEREPFVWDDEDGRVSRFVSLGAFGGEQSTGKKQRWFYAFSITPSAAATQRLSNITKNPFDVAQRPQKRGHEATEADNFIFGNVRQPGKRSRTETETGQNGKPPAGYRCRRCDSTEHFIDDCPERTKPPEGYVCKVCNITGHLVRDCPTRHAVGDTGGRKPREGYVCRACGSELHHINDCPVANQRPSHGERGKRGPPKEIGPDECWFCLSNPNLAKHLIVSIGAECYLTLAKGQVIPTQSAPDEGNVTCVPGGGHVLIVPISHQPTYNAIPDDIAPPILDETERYKTALRGLFAKHGAVVIFYEVARLSAKGGHAHVQAVPIPISLQNKVEDAFLKEGRALGIDFEQDSDGALEACGGSTRSYFRVDLPDGRKLVHLMKDHVPFSIQFGRQVLVSLLNIPNRLDWKACMLPEEEDKADVELFKKAFAPFDPSL</sequence>
<evidence type="ECO:0000259" key="7">
    <source>
        <dbReference type="PROSITE" id="PS50158"/>
    </source>
</evidence>
<dbReference type="Gene3D" id="4.10.60.10">
    <property type="entry name" value="Zinc finger, CCHC-type"/>
    <property type="match status" value="1"/>
</dbReference>
<organism evidence="8 9">
    <name type="scientific">Paxillus rubicundulus Ve08.2h10</name>
    <dbReference type="NCBI Taxonomy" id="930991"/>
    <lineage>
        <taxon>Eukaryota</taxon>
        <taxon>Fungi</taxon>
        <taxon>Dikarya</taxon>
        <taxon>Basidiomycota</taxon>
        <taxon>Agaricomycotina</taxon>
        <taxon>Agaricomycetes</taxon>
        <taxon>Agaricomycetidae</taxon>
        <taxon>Boletales</taxon>
        <taxon>Paxilineae</taxon>
        <taxon>Paxillaceae</taxon>
        <taxon>Paxillus</taxon>
    </lineage>
</organism>
<feature type="region of interest" description="Disordered" evidence="6">
    <location>
        <begin position="317"/>
        <end position="360"/>
    </location>
</feature>
<evidence type="ECO:0000256" key="3">
    <source>
        <dbReference type="ARBA" id="ARBA00022771"/>
    </source>
</evidence>
<dbReference type="GO" id="GO:0000398">
    <property type="term" value="P:mRNA splicing, via spliceosome"/>
    <property type="evidence" value="ECO:0007669"/>
    <property type="project" value="TreeGrafter"/>
</dbReference>
<dbReference type="GO" id="GO:0003676">
    <property type="term" value="F:nucleic acid binding"/>
    <property type="evidence" value="ECO:0007669"/>
    <property type="project" value="InterPro"/>
</dbReference>
<dbReference type="HOGENOM" id="CLU_019955_2_0_1"/>
<dbReference type="InterPro" id="IPR036875">
    <property type="entry name" value="Znf_CCHC_sf"/>
</dbReference>
<reference evidence="9" key="2">
    <citation type="submission" date="2015-01" db="EMBL/GenBank/DDBJ databases">
        <title>Evolutionary Origins and Diversification of the Mycorrhizal Mutualists.</title>
        <authorList>
            <consortium name="DOE Joint Genome Institute"/>
            <consortium name="Mycorrhizal Genomics Consortium"/>
            <person name="Kohler A."/>
            <person name="Kuo A."/>
            <person name="Nagy L.G."/>
            <person name="Floudas D."/>
            <person name="Copeland A."/>
            <person name="Barry K.W."/>
            <person name="Cichocki N."/>
            <person name="Veneault-Fourrey C."/>
            <person name="LaButti K."/>
            <person name="Lindquist E.A."/>
            <person name="Lipzen A."/>
            <person name="Lundell T."/>
            <person name="Morin E."/>
            <person name="Murat C."/>
            <person name="Riley R."/>
            <person name="Ohm R."/>
            <person name="Sun H."/>
            <person name="Tunlid A."/>
            <person name="Henrissat B."/>
            <person name="Grigoriev I.V."/>
            <person name="Hibbett D.S."/>
            <person name="Martin F."/>
        </authorList>
    </citation>
    <scope>NUCLEOTIDE SEQUENCE [LARGE SCALE GENOMIC DNA]</scope>
    <source>
        <strain evidence="9">Ve08.2h10</strain>
    </source>
</reference>
<dbReference type="OrthoDB" id="444325at2759"/>
<keyword evidence="4" id="KW-0862">Zinc</keyword>
<dbReference type="Pfam" id="PF04676">
    <property type="entry name" value="CwfJ_C_2"/>
    <property type="match status" value="1"/>
</dbReference>
<dbReference type="Proteomes" id="UP000054538">
    <property type="component" value="Unassembled WGS sequence"/>
</dbReference>
<feature type="region of interest" description="Disordered" evidence="6">
    <location>
        <begin position="212"/>
        <end position="233"/>
    </location>
</feature>
<keyword evidence="3 5" id="KW-0863">Zinc-finger</keyword>